<evidence type="ECO:0000313" key="5">
    <source>
        <dbReference type="EMBL" id="MDP9843607.1"/>
    </source>
</evidence>
<feature type="domain" description="SIS" evidence="4">
    <location>
        <begin position="218"/>
        <end position="360"/>
    </location>
</feature>
<reference evidence="5 6" key="1">
    <citation type="submission" date="2023-07" db="EMBL/GenBank/DDBJ databases">
        <title>Sequencing the genomes of 1000 actinobacteria strains.</title>
        <authorList>
            <person name="Klenk H.-P."/>
        </authorList>
    </citation>
    <scope>NUCLEOTIDE SEQUENCE [LARGE SCALE GENOMIC DNA]</scope>
    <source>
        <strain evidence="5 6">DSM 46740</strain>
    </source>
</reference>
<dbReference type="PANTHER" id="PTHR10937:SF0">
    <property type="entry name" value="GLUTAMINE--FRUCTOSE-6-PHOSPHATE TRANSAMINASE (ISOMERIZING)"/>
    <property type="match status" value="1"/>
</dbReference>
<dbReference type="EMBL" id="JAUSQU010000001">
    <property type="protein sequence ID" value="MDP9843607.1"/>
    <property type="molecule type" value="Genomic_DNA"/>
</dbReference>
<dbReference type="InterPro" id="IPR046348">
    <property type="entry name" value="SIS_dom_sf"/>
</dbReference>
<dbReference type="SUPFAM" id="SSF53697">
    <property type="entry name" value="SIS domain"/>
    <property type="match status" value="1"/>
</dbReference>
<evidence type="ECO:0000259" key="4">
    <source>
        <dbReference type="PROSITE" id="PS51464"/>
    </source>
</evidence>
<name>A0ABT9QAD1_9ACTN</name>
<keyword evidence="6" id="KW-1185">Reference proteome</keyword>
<keyword evidence="5" id="KW-0032">Aminotransferase</keyword>
<organism evidence="5 6">
    <name type="scientific">Streptosporangium lutulentum</name>
    <dbReference type="NCBI Taxonomy" id="1461250"/>
    <lineage>
        <taxon>Bacteria</taxon>
        <taxon>Bacillati</taxon>
        <taxon>Actinomycetota</taxon>
        <taxon>Actinomycetes</taxon>
        <taxon>Streptosporangiales</taxon>
        <taxon>Streptosporangiaceae</taxon>
        <taxon>Streptosporangium</taxon>
    </lineage>
</organism>
<evidence type="ECO:0000256" key="2">
    <source>
        <dbReference type="ARBA" id="ARBA00012916"/>
    </source>
</evidence>
<dbReference type="EC" id="2.6.1.16" evidence="2"/>
<protein>
    <recommendedName>
        <fullName evidence="3">Glutamine--fructose-6-phosphate aminotransferase [isomerizing]</fullName>
        <ecNumber evidence="2">2.6.1.16</ecNumber>
    </recommendedName>
</protein>
<evidence type="ECO:0000256" key="1">
    <source>
        <dbReference type="ARBA" id="ARBA00001031"/>
    </source>
</evidence>
<dbReference type="Pfam" id="PF01380">
    <property type="entry name" value="SIS"/>
    <property type="match status" value="1"/>
</dbReference>
<dbReference type="Gene3D" id="3.40.50.10490">
    <property type="entry name" value="Glucose-6-phosphate isomerase like protein, domain 1"/>
    <property type="match status" value="2"/>
</dbReference>
<dbReference type="Proteomes" id="UP001225356">
    <property type="component" value="Unassembled WGS sequence"/>
</dbReference>
<feature type="domain" description="SIS" evidence="4">
    <location>
        <begin position="32"/>
        <end position="184"/>
    </location>
</feature>
<proteinExistence type="predicted"/>
<sequence length="363" mass="37778">MTMTSPSPYTLAEIPRQVAALSADLRACYPVVADAVRRRASKQGWDGLLRVVVTGNGDSLHAALATEMAFHTFGGVACEPVSTLRLLEYGTPWERRTGVHTLVVGVSASGGNARVVDTLARAATQGAWTLAVTSTADSAVARAAEHALVLPLTGLLPCPGIRTFQASLLTLYMVAIEIGRARGHLGDREADDAGAELAAVADAVAATVDLVRHSCAQVAEQVAGSPMMLMLGSGPGYGSAQFTAAKLVEAAGVFAAAQDLEEWEHVEVLARPRDMPTVVFAPPGRTRQRALAVARQARTLGRTVIAVGEDGDSELAAAARTLLPVGGGVREEFSPLLAQVAAGYLAGEIASRLGRVPFSTNRP</sequence>
<evidence type="ECO:0000256" key="3">
    <source>
        <dbReference type="ARBA" id="ARBA00016090"/>
    </source>
</evidence>
<dbReference type="PANTHER" id="PTHR10937">
    <property type="entry name" value="GLUCOSAMINE--FRUCTOSE-6-PHOSPHATE AMINOTRANSFERASE, ISOMERIZING"/>
    <property type="match status" value="1"/>
</dbReference>
<dbReference type="InterPro" id="IPR001347">
    <property type="entry name" value="SIS_dom"/>
</dbReference>
<gene>
    <name evidence="5" type="ORF">J2853_002818</name>
</gene>
<comment type="caution">
    <text evidence="5">The sequence shown here is derived from an EMBL/GenBank/DDBJ whole genome shotgun (WGS) entry which is preliminary data.</text>
</comment>
<dbReference type="RefSeq" id="WP_307557878.1">
    <property type="nucleotide sequence ID" value="NZ_JAUSQU010000001.1"/>
</dbReference>
<dbReference type="GO" id="GO:0004360">
    <property type="term" value="F:glutamine-fructose-6-phosphate transaminase (isomerizing) activity"/>
    <property type="evidence" value="ECO:0007669"/>
    <property type="project" value="UniProtKB-EC"/>
</dbReference>
<evidence type="ECO:0000313" key="6">
    <source>
        <dbReference type="Proteomes" id="UP001225356"/>
    </source>
</evidence>
<comment type="catalytic activity">
    <reaction evidence="1">
        <text>D-fructose 6-phosphate + L-glutamine = D-glucosamine 6-phosphate + L-glutamate</text>
        <dbReference type="Rhea" id="RHEA:13237"/>
        <dbReference type="ChEBI" id="CHEBI:29985"/>
        <dbReference type="ChEBI" id="CHEBI:58359"/>
        <dbReference type="ChEBI" id="CHEBI:58725"/>
        <dbReference type="ChEBI" id="CHEBI:61527"/>
        <dbReference type="EC" id="2.6.1.16"/>
    </reaction>
</comment>
<accession>A0ABT9QAD1</accession>
<dbReference type="PROSITE" id="PS51464">
    <property type="entry name" value="SIS"/>
    <property type="match status" value="2"/>
</dbReference>
<keyword evidence="5" id="KW-0808">Transferase</keyword>